<name>A0ABZ2PYF0_9BURK</name>
<dbReference type="PANTHER" id="PTHR33055:SF3">
    <property type="entry name" value="PUTATIVE TRANSPOSASE FOR IS117-RELATED"/>
    <property type="match status" value="1"/>
</dbReference>
<evidence type="ECO:0000313" key="2">
    <source>
        <dbReference type="EMBL" id="WXK40097.1"/>
    </source>
</evidence>
<organism evidence="2 3">
    <name type="scientific">Mycetohabitans rhizoxinica</name>
    <dbReference type="NCBI Taxonomy" id="412963"/>
    <lineage>
        <taxon>Bacteria</taxon>
        <taxon>Pseudomonadati</taxon>
        <taxon>Pseudomonadota</taxon>
        <taxon>Betaproteobacteria</taxon>
        <taxon>Burkholderiales</taxon>
        <taxon>Burkholderiaceae</taxon>
        <taxon>Mycetohabitans</taxon>
    </lineage>
</organism>
<proteinExistence type="predicted"/>
<dbReference type="Pfam" id="PF02371">
    <property type="entry name" value="Transposase_20"/>
    <property type="match status" value="1"/>
</dbReference>
<evidence type="ECO:0000259" key="1">
    <source>
        <dbReference type="Pfam" id="PF02371"/>
    </source>
</evidence>
<keyword evidence="3" id="KW-1185">Reference proteome</keyword>
<accession>A0ABZ2PYF0</accession>
<dbReference type="PANTHER" id="PTHR33055">
    <property type="entry name" value="TRANSPOSASE FOR INSERTION SEQUENCE ELEMENT IS1111A"/>
    <property type="match status" value="1"/>
</dbReference>
<feature type="domain" description="Transposase IS116/IS110/IS902 C-terminal" evidence="1">
    <location>
        <begin position="108"/>
        <end position="187"/>
    </location>
</feature>
<reference evidence="2 3" key="1">
    <citation type="submission" date="2020-09" db="EMBL/GenBank/DDBJ databases">
        <title>Genome sequences of Mycetohabitans spp.</title>
        <authorList>
            <person name="Carter M.E."/>
            <person name="Carpenter S.C.D."/>
            <person name="Bogdanove A.J."/>
        </authorList>
    </citation>
    <scope>NUCLEOTIDE SEQUENCE [LARGE SCALE GENOMIC DNA]</scope>
    <source>
        <strain evidence="2 3">B12</strain>
    </source>
</reference>
<protein>
    <submittedName>
        <fullName evidence="2">Transposase</fullName>
    </submittedName>
</protein>
<dbReference type="EMBL" id="CP062176">
    <property type="protein sequence ID" value="WXK40097.1"/>
    <property type="molecule type" value="Genomic_DNA"/>
</dbReference>
<dbReference type="RefSeq" id="WP_338910954.1">
    <property type="nucleotide sequence ID" value="NZ_CP062176.1"/>
</dbReference>
<dbReference type="InterPro" id="IPR047650">
    <property type="entry name" value="Transpos_IS110"/>
</dbReference>
<sequence length="234" mass="25534">METYVGLDVSQKVTAICVVDRDGKSVWHGSVISNPEEIARAIRLHAPEAVRVGMETGPLERLVEQNMPPSSLVQGVLDILIDSLRHIGVQINALDQAICRVAQASPVCRRLMTVPGVGSLTAVAFASAVDNAERFSSVRDIGPYLGLTPTKYQSGNVDRNAGISKAGCRLTRHLLFEAASSLISRYRQDCDLRRWALTLIPRIGARKAMVATARKLATVLLSMWKGQTDFKAIR</sequence>
<evidence type="ECO:0000313" key="3">
    <source>
        <dbReference type="Proteomes" id="UP001493153"/>
    </source>
</evidence>
<gene>
    <name evidence="2" type="ORF">IHE29_12825</name>
</gene>
<dbReference type="Proteomes" id="UP001493153">
    <property type="component" value="Chromosome"/>
</dbReference>
<dbReference type="InterPro" id="IPR003346">
    <property type="entry name" value="Transposase_20"/>
</dbReference>